<dbReference type="InterPro" id="IPR016073">
    <property type="entry name" value="Skp1_comp_POZ"/>
</dbReference>
<feature type="domain" description="SKP1 component POZ" evidence="6">
    <location>
        <begin position="684"/>
        <end position="747"/>
    </location>
</feature>
<comment type="caution">
    <text evidence="7">The sequence shown here is derived from an EMBL/GenBank/DDBJ whole genome shotgun (WGS) entry which is preliminary data.</text>
</comment>
<proteinExistence type="inferred from homology"/>
<accession>A0A2U3EJ96</accession>
<comment type="similarity">
    <text evidence="1">Belongs to the SKP1 family.</text>
</comment>
<dbReference type="InterPro" id="IPR001232">
    <property type="entry name" value="SKP1-like"/>
</dbReference>
<evidence type="ECO:0000256" key="2">
    <source>
        <dbReference type="ARBA" id="ARBA00022786"/>
    </source>
</evidence>
<feature type="region of interest" description="Disordered" evidence="4">
    <location>
        <begin position="168"/>
        <end position="263"/>
    </location>
</feature>
<evidence type="ECO:0000256" key="1">
    <source>
        <dbReference type="ARBA" id="ARBA00009993"/>
    </source>
</evidence>
<sequence length="844" mass="91928">MGGGGFELRGRSGFQSAVAGLTAPAEQDSATAPVPTRRRKKATEAQEQEDGWDLGLGRDQGSRGAAGLAAGYLRYGRGREGQPGTPAPRKKQHLTNGRTAHHSTPPTGTPQRHGNQGGHDRTSRLKKGRVCATRASASRTTQQTTIYHLQASPQVGQQAARASCHVCPPPGRPALMQRQQPQRLQGEQDRAARKKGALLDQQPDADKALTRAAAAPLRAPVRAVRSEREGGRQAPLKDGTQSSTSPSPVARVEPGMGLHWSSPLGHSTSLSRVAACQTMNVQGGRPYRTFFFDDVVATTLSQPYPGSHRRSARTCTEGLPRRSDRQRRRVSICDGRVTRRLNPRTSLAFAGRERGNASPAPPPGPMPYDMPSALCPLPREAGNVLGTPRDETARGVAPQHSCHTPQIETVGRRDVVRPAGFARSFHRDRGTCAQGTSYAGDICHGQLSLMPKVSTRSHAKMNPQDAGTPSKLWLPGRLSISDHRQQRGPTRWLPVSFRAAHSECVNVPRSAKVRSIRISRLPSFLSLSLWEGTPHIAPHNIVTPKDSLKLQLQLPFQVSKSPSRHAWRAAPSLGDVSRTEVAAGCGPPSIATGAASAAAPTHRTPQTLPLPASLLHSVHAPAPPSFQPPSITIHRHRRPASVSISSAIAPDRKAHILSTAYSFDPIRISTVAMADTAAAGQAEKVWLASNDNALIEVDRDVIERSVLIKNLLGDTDAKSTKEAPIPIPNVNEAVLRKVLEWCEWHRNDPPQAQDEESDARKKSTDIDDWDQKFMQVDQEMLFEIILASNYLDIKPLLDVGCKTVANMIKGKSPEEIRKTFNITNDFTPEEEEQIRRENEWAEDR</sequence>
<protein>
    <submittedName>
        <fullName evidence="7">SKP1 component</fullName>
    </submittedName>
</protein>
<feature type="compositionally biased region" description="Low complexity" evidence="4">
    <location>
        <begin position="210"/>
        <end position="223"/>
    </location>
</feature>
<dbReference type="CDD" id="cd18322">
    <property type="entry name" value="BTB_POZ_SKP1"/>
    <property type="match status" value="1"/>
</dbReference>
<evidence type="ECO:0000256" key="4">
    <source>
        <dbReference type="SAM" id="MobiDB-lite"/>
    </source>
</evidence>
<feature type="compositionally biased region" description="Low complexity" evidence="4">
    <location>
        <begin position="63"/>
        <end position="75"/>
    </location>
</feature>
<dbReference type="GO" id="GO:0006511">
    <property type="term" value="P:ubiquitin-dependent protein catabolic process"/>
    <property type="evidence" value="ECO:0007669"/>
    <property type="project" value="InterPro"/>
</dbReference>
<dbReference type="Proteomes" id="UP000245956">
    <property type="component" value="Unassembled WGS sequence"/>
</dbReference>
<dbReference type="Gene3D" id="3.30.710.10">
    <property type="entry name" value="Potassium Channel Kv1.1, Chain A"/>
    <property type="match status" value="1"/>
</dbReference>
<organism evidence="7 8">
    <name type="scientific">Purpureocillium lilacinum</name>
    <name type="common">Paecilomyces lilacinus</name>
    <dbReference type="NCBI Taxonomy" id="33203"/>
    <lineage>
        <taxon>Eukaryota</taxon>
        <taxon>Fungi</taxon>
        <taxon>Dikarya</taxon>
        <taxon>Ascomycota</taxon>
        <taxon>Pezizomycotina</taxon>
        <taxon>Sordariomycetes</taxon>
        <taxon>Hypocreomycetidae</taxon>
        <taxon>Hypocreales</taxon>
        <taxon>Ophiocordycipitaceae</taxon>
        <taxon>Purpureocillium</taxon>
    </lineage>
</organism>
<evidence type="ECO:0000313" key="8">
    <source>
        <dbReference type="Proteomes" id="UP000245956"/>
    </source>
</evidence>
<dbReference type="Pfam" id="PF03931">
    <property type="entry name" value="Skp1_POZ"/>
    <property type="match status" value="1"/>
</dbReference>
<dbReference type="AlphaFoldDB" id="A0A2U3EJ96"/>
<gene>
    <name evidence="7" type="ORF">PCL_07877</name>
</gene>
<dbReference type="InterPro" id="IPR016072">
    <property type="entry name" value="Skp1_comp_dimer"/>
</dbReference>
<dbReference type="SMART" id="SM00512">
    <property type="entry name" value="Skp1"/>
    <property type="match status" value="1"/>
</dbReference>
<evidence type="ECO:0000259" key="5">
    <source>
        <dbReference type="Pfam" id="PF01466"/>
    </source>
</evidence>
<feature type="compositionally biased region" description="Polar residues" evidence="4">
    <location>
        <begin position="135"/>
        <end position="144"/>
    </location>
</feature>
<dbReference type="FunFam" id="3.30.710.10:FF:000026">
    <property type="entry name" value="E3 ubiquitin ligase complex SCF subunit"/>
    <property type="match status" value="1"/>
</dbReference>
<name>A0A2U3EJ96_PURLI</name>
<feature type="region of interest" description="Disordered" evidence="4">
    <location>
        <begin position="17"/>
        <end position="144"/>
    </location>
</feature>
<evidence type="ECO:0000256" key="3">
    <source>
        <dbReference type="ARBA" id="ARBA00045385"/>
    </source>
</evidence>
<dbReference type="SUPFAM" id="SSF81382">
    <property type="entry name" value="Skp1 dimerisation domain-like"/>
    <property type="match status" value="1"/>
</dbReference>
<evidence type="ECO:0000313" key="7">
    <source>
        <dbReference type="EMBL" id="PWI74563.1"/>
    </source>
</evidence>
<feature type="compositionally biased region" description="Polar residues" evidence="4">
    <location>
        <begin position="94"/>
        <end position="114"/>
    </location>
</feature>
<dbReference type="SUPFAM" id="SSF54695">
    <property type="entry name" value="POZ domain"/>
    <property type="match status" value="1"/>
</dbReference>
<dbReference type="EMBL" id="LCWV01000003">
    <property type="protein sequence ID" value="PWI74563.1"/>
    <property type="molecule type" value="Genomic_DNA"/>
</dbReference>
<dbReference type="InterPro" id="IPR011333">
    <property type="entry name" value="SKP1/BTB/POZ_sf"/>
</dbReference>
<dbReference type="Pfam" id="PF01466">
    <property type="entry name" value="Skp1"/>
    <property type="match status" value="1"/>
</dbReference>
<feature type="region of interest" description="Disordered" evidence="4">
    <location>
        <begin position="303"/>
        <end position="328"/>
    </location>
</feature>
<dbReference type="InterPro" id="IPR036296">
    <property type="entry name" value="SKP1-like_dim_sf"/>
</dbReference>
<comment type="function">
    <text evidence="3">Essential component of the SCF (SKP1-CUL1-F-box protein) E3 ubiquitin ligase complexes, which mediate the ubiquitination and subsequent proteasomal degradation of target proteins. Controls sulfur metabolite repression, probably by mediating the inactivation or degradation of the metR transcription factor.</text>
</comment>
<keyword evidence="2" id="KW-0833">Ubl conjugation pathway</keyword>
<dbReference type="InterPro" id="IPR016897">
    <property type="entry name" value="SKP1"/>
</dbReference>
<evidence type="ECO:0000259" key="6">
    <source>
        <dbReference type="Pfam" id="PF03931"/>
    </source>
</evidence>
<dbReference type="PANTHER" id="PTHR11165">
    <property type="entry name" value="SKP1"/>
    <property type="match status" value="1"/>
</dbReference>
<reference evidence="7 8" key="1">
    <citation type="journal article" date="2016" name="Front. Microbiol.">
        <title>Genome and transcriptome sequences reveal the specific parasitism of the nematophagous Purpureocillium lilacinum 36-1.</title>
        <authorList>
            <person name="Xie J."/>
            <person name="Li S."/>
            <person name="Mo C."/>
            <person name="Xiao X."/>
            <person name="Peng D."/>
            <person name="Wang G."/>
            <person name="Xiao Y."/>
        </authorList>
    </citation>
    <scope>NUCLEOTIDE SEQUENCE [LARGE SCALE GENOMIC DNA]</scope>
    <source>
        <strain evidence="7 8">36-1</strain>
    </source>
</reference>
<feature type="domain" description="SKP1 component dimerisation" evidence="5">
    <location>
        <begin position="794"/>
        <end position="841"/>
    </location>
</feature>